<dbReference type="SFLD" id="SFLDG01082">
    <property type="entry name" value="B12-binding_domain_containing"/>
    <property type="match status" value="1"/>
</dbReference>
<dbReference type="InterPro" id="IPR007197">
    <property type="entry name" value="rSAM"/>
</dbReference>
<comment type="subcellular location">
    <subcellularLocation>
        <location evidence="8">Cytoplasm</location>
    </subcellularLocation>
</comment>
<comment type="catalytic activity">
    <reaction evidence="8">
        <text>L-aspartate(89)-[ribosomal protein uS12]-hydrogen + (sulfur carrier)-SH + AH2 + 2 S-adenosyl-L-methionine = 3-methylsulfanyl-L-aspartate(89)-[ribosomal protein uS12]-hydrogen + (sulfur carrier)-H + 5'-deoxyadenosine + L-methionine + A + S-adenosyl-L-homocysteine + 2 H(+)</text>
        <dbReference type="Rhea" id="RHEA:37087"/>
        <dbReference type="Rhea" id="RHEA-COMP:10460"/>
        <dbReference type="Rhea" id="RHEA-COMP:10461"/>
        <dbReference type="Rhea" id="RHEA-COMP:14737"/>
        <dbReference type="Rhea" id="RHEA-COMP:14739"/>
        <dbReference type="ChEBI" id="CHEBI:13193"/>
        <dbReference type="ChEBI" id="CHEBI:15378"/>
        <dbReference type="ChEBI" id="CHEBI:17319"/>
        <dbReference type="ChEBI" id="CHEBI:17499"/>
        <dbReference type="ChEBI" id="CHEBI:29917"/>
        <dbReference type="ChEBI" id="CHEBI:29961"/>
        <dbReference type="ChEBI" id="CHEBI:57844"/>
        <dbReference type="ChEBI" id="CHEBI:57856"/>
        <dbReference type="ChEBI" id="CHEBI:59789"/>
        <dbReference type="ChEBI" id="CHEBI:64428"/>
        <dbReference type="ChEBI" id="CHEBI:73599"/>
        <dbReference type="EC" id="2.8.4.4"/>
    </reaction>
</comment>
<feature type="binding site" evidence="8">
    <location>
        <position position="159"/>
    </location>
    <ligand>
        <name>[4Fe-4S] cluster</name>
        <dbReference type="ChEBI" id="CHEBI:49883"/>
        <label>2</label>
        <note>4Fe-4S-S-AdoMet</note>
    </ligand>
</feature>
<keyword evidence="4 8" id="KW-0949">S-adenosyl-L-methionine</keyword>
<evidence type="ECO:0000256" key="3">
    <source>
        <dbReference type="ARBA" id="ARBA00022679"/>
    </source>
</evidence>
<evidence type="ECO:0000259" key="10">
    <source>
        <dbReference type="PROSITE" id="PS51449"/>
    </source>
</evidence>
<comment type="similarity">
    <text evidence="8">Belongs to the methylthiotransferase family. RimO subfamily.</text>
</comment>
<dbReference type="InterPro" id="IPR005839">
    <property type="entry name" value="Methylthiotransferase"/>
</dbReference>
<dbReference type="GO" id="GO:0103039">
    <property type="term" value="F:protein methylthiotransferase activity"/>
    <property type="evidence" value="ECO:0007669"/>
    <property type="project" value="UniProtKB-EC"/>
</dbReference>
<evidence type="ECO:0000256" key="8">
    <source>
        <dbReference type="HAMAP-Rule" id="MF_01865"/>
    </source>
</evidence>
<dbReference type="Pfam" id="PF00919">
    <property type="entry name" value="UPF0004"/>
    <property type="match status" value="1"/>
</dbReference>
<keyword evidence="13" id="KW-1185">Reference proteome</keyword>
<organism evidence="12 13">
    <name type="scientific">Yanshouia hominis</name>
    <dbReference type="NCBI Taxonomy" id="2763673"/>
    <lineage>
        <taxon>Bacteria</taxon>
        <taxon>Bacillati</taxon>
        <taxon>Bacillota</taxon>
        <taxon>Clostridia</taxon>
        <taxon>Eubacteriales</taxon>
        <taxon>Oscillospiraceae</taxon>
        <taxon>Yanshouia</taxon>
    </lineage>
</organism>
<dbReference type="PROSITE" id="PS51449">
    <property type="entry name" value="MTTASE_N"/>
    <property type="match status" value="1"/>
</dbReference>
<dbReference type="PROSITE" id="PS51918">
    <property type="entry name" value="RADICAL_SAM"/>
    <property type="match status" value="1"/>
</dbReference>
<evidence type="ECO:0000256" key="1">
    <source>
        <dbReference type="ARBA" id="ARBA00022485"/>
    </source>
</evidence>
<dbReference type="Pfam" id="PF04055">
    <property type="entry name" value="Radical_SAM"/>
    <property type="match status" value="1"/>
</dbReference>
<dbReference type="InterPro" id="IPR013848">
    <property type="entry name" value="Methylthiotransferase_N"/>
</dbReference>
<feature type="domain" description="TRAM" evidence="9">
    <location>
        <begin position="374"/>
        <end position="442"/>
    </location>
</feature>
<dbReference type="Pfam" id="PF18693">
    <property type="entry name" value="TRAM_2"/>
    <property type="match status" value="1"/>
</dbReference>
<dbReference type="SFLD" id="SFLDS00029">
    <property type="entry name" value="Radical_SAM"/>
    <property type="match status" value="1"/>
</dbReference>
<evidence type="ECO:0000256" key="7">
    <source>
        <dbReference type="ARBA" id="ARBA00023014"/>
    </source>
</evidence>
<keyword evidence="2 8" id="KW-0963">Cytoplasm</keyword>
<evidence type="ECO:0000256" key="6">
    <source>
        <dbReference type="ARBA" id="ARBA00023004"/>
    </source>
</evidence>
<dbReference type="RefSeq" id="WP_262400597.1">
    <property type="nucleotide sequence ID" value="NZ_JACRTB010000022.1"/>
</dbReference>
<dbReference type="Proteomes" id="UP000658131">
    <property type="component" value="Unassembled WGS sequence"/>
</dbReference>
<feature type="domain" description="MTTase N-terminal" evidence="10">
    <location>
        <begin position="3"/>
        <end position="118"/>
    </location>
</feature>
<dbReference type="Gene3D" id="2.40.50.140">
    <property type="entry name" value="Nucleic acid-binding proteins"/>
    <property type="match status" value="1"/>
</dbReference>
<dbReference type="PANTHER" id="PTHR43837">
    <property type="entry name" value="RIBOSOMAL PROTEIN S12 METHYLTHIOTRANSFERASE RIMO"/>
    <property type="match status" value="1"/>
</dbReference>
<sequence length="444" mass="49941">MNYQVGMISLGCSKNQVDAERMLSLLSENGFTICSDPACCDAIIVNTCGFIEDAKRESIESIFEAAQQKKGRLKVLAVTGCLAERYQNEFADEVPEADVILGMGSIGEIAASLRRALEKGERVISFREKSDLPLEGERILANEPYFAYLKVAEGCDNRCAFCAIPDIRGHFRSMPMEKVLEEARRLADRGVVELNVVAQDTTRYGQDLYGKLMLPELLRELCKIEKIRWVRLLYCYPDRITDELIEVIASEPKIVKYIDLPLQHINDRLLRRMNRRGDSSLIRPLLKKLREKIPGVCIRTTLIAGLPGETEEEFEELCDFVREEAFERLGCFAYSTEEGTPAGEMPDQIDPELRRHRADQIMELQMGIAAEIARSLEGQTLEVLCEGYDEEARCYAGRSYMDAPDIDTKVYFTGRGGLKPGQFVTVEITGADGYDIVGEEVVLG</sequence>
<keyword evidence="6 8" id="KW-0408">Iron</keyword>
<feature type="binding site" evidence="8">
    <location>
        <position position="155"/>
    </location>
    <ligand>
        <name>[4Fe-4S] cluster</name>
        <dbReference type="ChEBI" id="CHEBI:49883"/>
        <label>2</label>
        <note>4Fe-4S-S-AdoMet</note>
    </ligand>
</feature>
<dbReference type="EMBL" id="JACRTB010000022">
    <property type="protein sequence ID" value="MBC8577128.1"/>
    <property type="molecule type" value="Genomic_DNA"/>
</dbReference>
<feature type="binding site" evidence="8">
    <location>
        <position position="81"/>
    </location>
    <ligand>
        <name>[4Fe-4S] cluster</name>
        <dbReference type="ChEBI" id="CHEBI:49883"/>
        <label>1</label>
    </ligand>
</feature>
<dbReference type="InterPro" id="IPR058240">
    <property type="entry name" value="rSAM_sf"/>
</dbReference>
<feature type="binding site" evidence="8">
    <location>
        <position position="48"/>
    </location>
    <ligand>
        <name>[4Fe-4S] cluster</name>
        <dbReference type="ChEBI" id="CHEBI:49883"/>
        <label>1</label>
    </ligand>
</feature>
<evidence type="ECO:0000256" key="4">
    <source>
        <dbReference type="ARBA" id="ARBA00022691"/>
    </source>
</evidence>
<feature type="binding site" evidence="8">
    <location>
        <position position="12"/>
    </location>
    <ligand>
        <name>[4Fe-4S] cluster</name>
        <dbReference type="ChEBI" id="CHEBI:49883"/>
        <label>1</label>
    </ligand>
</feature>
<keyword evidence="12" id="KW-0687">Ribonucleoprotein</keyword>
<accession>A0ABR7NL48</accession>
<comment type="caution">
    <text evidence="12">The sequence shown here is derived from an EMBL/GenBank/DDBJ whole genome shotgun (WGS) entry which is preliminary data.</text>
</comment>
<gene>
    <name evidence="8 12" type="primary">rimO</name>
    <name evidence="12" type="ORF">H8717_12015</name>
</gene>
<dbReference type="Gene3D" id="3.80.30.20">
    <property type="entry name" value="tm_1862 like domain"/>
    <property type="match status" value="1"/>
</dbReference>
<reference evidence="12 13" key="1">
    <citation type="submission" date="2020-08" db="EMBL/GenBank/DDBJ databases">
        <title>Genome public.</title>
        <authorList>
            <person name="Liu C."/>
            <person name="Sun Q."/>
        </authorList>
    </citation>
    <scope>NUCLEOTIDE SEQUENCE [LARGE SCALE GENOMIC DNA]</scope>
    <source>
        <strain evidence="12 13">BX1</strain>
    </source>
</reference>
<dbReference type="SMART" id="SM00729">
    <property type="entry name" value="Elp3"/>
    <property type="match status" value="1"/>
</dbReference>
<dbReference type="NCBIfam" id="TIGR01125">
    <property type="entry name" value="30S ribosomal protein S12 methylthiotransferase RimO"/>
    <property type="match status" value="1"/>
</dbReference>
<keyword evidence="1 8" id="KW-0004">4Fe-4S</keyword>
<protein>
    <recommendedName>
        <fullName evidence="8">Ribosomal protein uS12 methylthiotransferase RimO</fullName>
        <shortName evidence="8">uS12 MTTase</shortName>
        <shortName evidence="8">uS12 methylthiotransferase</shortName>
        <ecNumber evidence="8">2.8.4.4</ecNumber>
    </recommendedName>
    <alternativeName>
        <fullName evidence="8">Ribosomal protein uS12 (aspartate-C(3))-methylthiotransferase</fullName>
    </alternativeName>
    <alternativeName>
        <fullName evidence="8">Ribosome maturation factor RimO</fullName>
    </alternativeName>
</protein>
<name>A0ABR7NL48_9FIRM</name>
<dbReference type="InterPro" id="IPR006638">
    <property type="entry name" value="Elp3/MiaA/NifB-like_rSAM"/>
</dbReference>
<evidence type="ECO:0000313" key="12">
    <source>
        <dbReference type="EMBL" id="MBC8577128.1"/>
    </source>
</evidence>
<dbReference type="InterPro" id="IPR012340">
    <property type="entry name" value="NA-bd_OB-fold"/>
</dbReference>
<evidence type="ECO:0000313" key="13">
    <source>
        <dbReference type="Proteomes" id="UP000658131"/>
    </source>
</evidence>
<dbReference type="HAMAP" id="MF_01865">
    <property type="entry name" value="MTTase_RimO"/>
    <property type="match status" value="1"/>
</dbReference>
<dbReference type="PANTHER" id="PTHR43837:SF1">
    <property type="entry name" value="RIBOSOMAL PROTEIN US12 METHYLTHIOTRANSFERASE RIMO"/>
    <property type="match status" value="1"/>
</dbReference>
<dbReference type="NCBIfam" id="TIGR00089">
    <property type="entry name" value="MiaB/RimO family radical SAM methylthiotransferase"/>
    <property type="match status" value="1"/>
</dbReference>
<dbReference type="SUPFAM" id="SSF102114">
    <property type="entry name" value="Radical SAM enzymes"/>
    <property type="match status" value="1"/>
</dbReference>
<dbReference type="InterPro" id="IPR023404">
    <property type="entry name" value="rSAM_horseshoe"/>
</dbReference>
<keyword evidence="5 8" id="KW-0479">Metal-binding</keyword>
<dbReference type="InterPro" id="IPR038135">
    <property type="entry name" value="Methylthiotransferase_N_sf"/>
</dbReference>
<dbReference type="CDD" id="cd01335">
    <property type="entry name" value="Radical_SAM"/>
    <property type="match status" value="1"/>
</dbReference>
<comment type="function">
    <text evidence="8">Catalyzes the methylthiolation of an aspartic acid residue of ribosomal protein uS12.</text>
</comment>
<dbReference type="PROSITE" id="PS01278">
    <property type="entry name" value="MTTASE_RADICAL"/>
    <property type="match status" value="1"/>
</dbReference>
<dbReference type="GO" id="GO:0005840">
    <property type="term" value="C:ribosome"/>
    <property type="evidence" value="ECO:0007669"/>
    <property type="project" value="UniProtKB-KW"/>
</dbReference>
<keyword evidence="12" id="KW-0689">Ribosomal protein</keyword>
<comment type="cofactor">
    <cofactor evidence="8">
        <name>[4Fe-4S] cluster</name>
        <dbReference type="ChEBI" id="CHEBI:49883"/>
    </cofactor>
    <text evidence="8">Binds 2 [4Fe-4S] clusters. One cluster is coordinated with 3 cysteines and an exchangeable S-adenosyl-L-methionine.</text>
</comment>
<dbReference type="InterPro" id="IPR002792">
    <property type="entry name" value="TRAM_dom"/>
</dbReference>
<dbReference type="SFLD" id="SFLDF00274">
    <property type="entry name" value="ribosomal_protein_S12_methylth"/>
    <property type="match status" value="1"/>
</dbReference>
<evidence type="ECO:0000256" key="5">
    <source>
        <dbReference type="ARBA" id="ARBA00022723"/>
    </source>
</evidence>
<dbReference type="Gene3D" id="3.40.50.12160">
    <property type="entry name" value="Methylthiotransferase, N-terminal domain"/>
    <property type="match status" value="1"/>
</dbReference>
<proteinExistence type="inferred from homology"/>
<evidence type="ECO:0000259" key="11">
    <source>
        <dbReference type="PROSITE" id="PS51918"/>
    </source>
</evidence>
<evidence type="ECO:0000259" key="9">
    <source>
        <dbReference type="PROSITE" id="PS50926"/>
    </source>
</evidence>
<dbReference type="InterPro" id="IPR020612">
    <property type="entry name" value="Methylthiotransferase_CS"/>
</dbReference>
<feature type="binding site" evidence="8">
    <location>
        <position position="162"/>
    </location>
    <ligand>
        <name>[4Fe-4S] cluster</name>
        <dbReference type="ChEBI" id="CHEBI:49883"/>
        <label>2</label>
        <note>4Fe-4S-S-AdoMet</note>
    </ligand>
</feature>
<keyword evidence="7 8" id="KW-0411">Iron-sulfur</keyword>
<dbReference type="PROSITE" id="PS50926">
    <property type="entry name" value="TRAM"/>
    <property type="match status" value="1"/>
</dbReference>
<dbReference type="EC" id="2.8.4.4" evidence="8"/>
<feature type="domain" description="Radical SAM core" evidence="11">
    <location>
        <begin position="141"/>
        <end position="371"/>
    </location>
</feature>
<keyword evidence="3 8" id="KW-0808">Transferase</keyword>
<evidence type="ECO:0000256" key="2">
    <source>
        <dbReference type="ARBA" id="ARBA00022490"/>
    </source>
</evidence>
<dbReference type="SFLD" id="SFLDG01061">
    <property type="entry name" value="methylthiotransferase"/>
    <property type="match status" value="1"/>
</dbReference>
<dbReference type="InterPro" id="IPR005840">
    <property type="entry name" value="Ribosomal_uS12_MeSTrfase_RimO"/>
</dbReference>